<dbReference type="RefSeq" id="WP_354644335.1">
    <property type="nucleotide sequence ID" value="NZ_CP159872.1"/>
</dbReference>
<accession>A0AAU8K834</accession>
<protein>
    <submittedName>
        <fullName evidence="1">Uncharacterized protein</fullName>
    </submittedName>
</protein>
<reference evidence="1" key="1">
    <citation type="submission" date="2024-06" db="EMBL/GenBank/DDBJ databases">
        <title>The genome sequences of Kitasatospora sp. strain HUAS MG31.</title>
        <authorList>
            <person name="Mo P."/>
        </authorList>
    </citation>
    <scope>NUCLEOTIDE SEQUENCE</scope>
    <source>
        <strain evidence="1">HUAS MG31</strain>
    </source>
</reference>
<dbReference type="EMBL" id="CP159872">
    <property type="protein sequence ID" value="XCM83399.1"/>
    <property type="molecule type" value="Genomic_DNA"/>
</dbReference>
<organism evidence="1">
    <name type="scientific">Kitasatospora camelliae</name>
    <dbReference type="NCBI Taxonomy" id="3156397"/>
    <lineage>
        <taxon>Bacteria</taxon>
        <taxon>Bacillati</taxon>
        <taxon>Actinomycetota</taxon>
        <taxon>Actinomycetes</taxon>
        <taxon>Kitasatosporales</taxon>
        <taxon>Streptomycetaceae</taxon>
        <taxon>Kitasatospora</taxon>
    </lineage>
</organism>
<dbReference type="KEGG" id="kcm:ABWK59_32985"/>
<name>A0AAU8K834_9ACTN</name>
<sequence>MACGTAQVYFQDPLADAIIWATAEQGTVVRGYWRYSEPEWTGDPLT</sequence>
<gene>
    <name evidence="1" type="ORF">ABWK59_32985</name>
</gene>
<dbReference type="AlphaFoldDB" id="A0AAU8K834"/>
<evidence type="ECO:0000313" key="1">
    <source>
        <dbReference type="EMBL" id="XCM83399.1"/>
    </source>
</evidence>
<proteinExistence type="predicted"/>